<sequence>MRISDTETGSAPPARCRLAAAGPTRVTNRCVEWASHAPLCPPCLQRQHKDQQHRPHRPRVTRSRVTDTVSASEMLQIGFSARRGRIYHMAFGLQPRTTWFDGPRLSQCDRLCVRGMRRGWLPLDETHAAKAAARAL</sequence>
<evidence type="ECO:0000313" key="2">
    <source>
        <dbReference type="Proteomes" id="UP000299102"/>
    </source>
</evidence>
<dbReference type="Proteomes" id="UP000299102">
    <property type="component" value="Unassembled WGS sequence"/>
</dbReference>
<evidence type="ECO:0000313" key="1">
    <source>
        <dbReference type="EMBL" id="GBP94970.1"/>
    </source>
</evidence>
<name>A0A4C2A470_EUMVA</name>
<organism evidence="1 2">
    <name type="scientific">Eumeta variegata</name>
    <name type="common">Bagworm moth</name>
    <name type="synonym">Eumeta japonica</name>
    <dbReference type="NCBI Taxonomy" id="151549"/>
    <lineage>
        <taxon>Eukaryota</taxon>
        <taxon>Metazoa</taxon>
        <taxon>Ecdysozoa</taxon>
        <taxon>Arthropoda</taxon>
        <taxon>Hexapoda</taxon>
        <taxon>Insecta</taxon>
        <taxon>Pterygota</taxon>
        <taxon>Neoptera</taxon>
        <taxon>Endopterygota</taxon>
        <taxon>Lepidoptera</taxon>
        <taxon>Glossata</taxon>
        <taxon>Ditrysia</taxon>
        <taxon>Tineoidea</taxon>
        <taxon>Psychidae</taxon>
        <taxon>Oiketicinae</taxon>
        <taxon>Eumeta</taxon>
    </lineage>
</organism>
<keyword evidence="2" id="KW-1185">Reference proteome</keyword>
<reference evidence="1 2" key="1">
    <citation type="journal article" date="2019" name="Commun. Biol.">
        <title>The bagworm genome reveals a unique fibroin gene that provides high tensile strength.</title>
        <authorList>
            <person name="Kono N."/>
            <person name="Nakamura H."/>
            <person name="Ohtoshi R."/>
            <person name="Tomita M."/>
            <person name="Numata K."/>
            <person name="Arakawa K."/>
        </authorList>
    </citation>
    <scope>NUCLEOTIDE SEQUENCE [LARGE SCALE GENOMIC DNA]</scope>
</reference>
<accession>A0A4C2A470</accession>
<comment type="caution">
    <text evidence="1">The sequence shown here is derived from an EMBL/GenBank/DDBJ whole genome shotgun (WGS) entry which is preliminary data.</text>
</comment>
<proteinExistence type="predicted"/>
<dbReference type="EMBL" id="BGZK01002568">
    <property type="protein sequence ID" value="GBP94970.1"/>
    <property type="molecule type" value="Genomic_DNA"/>
</dbReference>
<dbReference type="AlphaFoldDB" id="A0A4C2A470"/>
<gene>
    <name evidence="1" type="ORF">EVAR_27681_1</name>
</gene>
<protein>
    <submittedName>
        <fullName evidence="1">Uncharacterized protein</fullName>
    </submittedName>
</protein>